<keyword evidence="3" id="KW-0472">Membrane</keyword>
<reference evidence="4 5" key="1">
    <citation type="submission" date="2020-01" db="EMBL/GenBank/DDBJ databases">
        <title>Genomes assembled from Gulf of Kutch pelagic sediment metagenomes.</title>
        <authorList>
            <person name="Chandrashekar M."/>
            <person name="Mahajan M.S."/>
            <person name="Dave K.J."/>
            <person name="Vatsa P."/>
            <person name="Nathani N.M."/>
        </authorList>
    </citation>
    <scope>NUCLEOTIDE SEQUENCE [LARGE SCALE GENOMIC DNA]</scope>
    <source>
        <strain evidence="4">KS3-K002</strain>
    </source>
</reference>
<comment type="caution">
    <text evidence="4">The sequence shown here is derived from an EMBL/GenBank/DDBJ whole genome shotgun (WGS) entry which is preliminary data.</text>
</comment>
<dbReference type="PANTHER" id="PTHR45586">
    <property type="entry name" value="TPR REPEAT-CONTAINING PROTEIN PA4667"/>
    <property type="match status" value="1"/>
</dbReference>
<gene>
    <name evidence="4" type="ORF">GWO12_15650</name>
</gene>
<dbReference type="Gene3D" id="1.25.40.10">
    <property type="entry name" value="Tetratricopeptide repeat domain"/>
    <property type="match status" value="3"/>
</dbReference>
<dbReference type="InterPro" id="IPR051012">
    <property type="entry name" value="CellSynth/LPSAsmb/PSIAsmb"/>
</dbReference>
<protein>
    <submittedName>
        <fullName evidence="4">Tetratricopeptide repeat protein</fullName>
    </submittedName>
</protein>
<feature type="transmembrane region" description="Helical" evidence="3">
    <location>
        <begin position="16"/>
        <end position="34"/>
    </location>
</feature>
<dbReference type="InterPro" id="IPR011990">
    <property type="entry name" value="TPR-like_helical_dom_sf"/>
</dbReference>
<dbReference type="InterPro" id="IPR019734">
    <property type="entry name" value="TPR_rpt"/>
</dbReference>
<dbReference type="PANTHER" id="PTHR45586:SF1">
    <property type="entry name" value="LIPOPOLYSACCHARIDE ASSEMBLY PROTEIN B"/>
    <property type="match status" value="1"/>
</dbReference>
<evidence type="ECO:0000256" key="2">
    <source>
        <dbReference type="ARBA" id="ARBA00022803"/>
    </source>
</evidence>
<keyword evidence="3" id="KW-0812">Transmembrane</keyword>
<organism evidence="4 5">
    <name type="scientific">Candidatus Kutchimonas denitrificans</name>
    <dbReference type="NCBI Taxonomy" id="3056748"/>
    <lineage>
        <taxon>Bacteria</taxon>
        <taxon>Pseudomonadati</taxon>
        <taxon>Gemmatimonadota</taxon>
        <taxon>Gemmatimonadia</taxon>
        <taxon>Candidatus Palauibacterales</taxon>
        <taxon>Candidatus Palauibacteraceae</taxon>
        <taxon>Candidatus Kutchimonas</taxon>
    </lineage>
</organism>
<dbReference type="Gene3D" id="3.40.50.10070">
    <property type="entry name" value="TolB, N-terminal domain"/>
    <property type="match status" value="1"/>
</dbReference>
<feature type="transmembrane region" description="Helical" evidence="3">
    <location>
        <begin position="109"/>
        <end position="130"/>
    </location>
</feature>
<accession>A0AAE5CDT0</accession>
<dbReference type="SUPFAM" id="SSF48452">
    <property type="entry name" value="TPR-like"/>
    <property type="match status" value="1"/>
</dbReference>
<keyword evidence="3" id="KW-1133">Transmembrane helix</keyword>
<dbReference type="AlphaFoldDB" id="A0AAE5CDT0"/>
<evidence type="ECO:0000313" key="4">
    <source>
        <dbReference type="EMBL" id="NIR76514.1"/>
    </source>
</evidence>
<sequence length="806" mass="87849">MERFKQLVRELHRRSLWQVLAIYLVGAWIGYEVIQALTEGLQLPAWFPALALVLFIIGLPVVLATAFVQEGGPGVGPADPTLMPVEGEKAVATDHERHVLRRRLSWGNVFRAGVVVFALWGVFAAGWHLLGSGEDGERRAELSATAVAVMPFTFRGDAEYAYLAEGMVDLLSKALDGAGELRAVDAHALLSRVSSGAGDLGPSRAREVAQHFGAGLFVLGNVIEAGGRLRIDAALYDASGEQQLAVEATAEEERGVFELVDDLARQLVAAGGGGDAERLSRIAASTTGSLDALKAYLEGQRQFRTGQYGEAVEAYQQAVAADTAFALAYYRMSIAAEWVGQLEIGREASERAVRYAGRLPKREQRLLEASLALRRGDAAEAERLYSDVIAVYPEDVEAWHELGEVLFHHNPLRGRSFTESRAAFERVLELDPGKVSAVFHLARIAARERSYGELDSLVTRAAALQPESERMLELTALRAFTVGDSAERRSVVARARHASSQVVSTMINAAFFADELAGMREIAGTLTEPNRSRSDRVAGHMYVAWTSSGLGQPAAAETELSMLERLLEPDDLPVDQLSLGMLSAWPHLAPSRDRLEEIRGELLGWDPGTGPRPLSRADAVIIAPHLRLFLLGIVSLRLGDDDTALEYVAGLEGMDTPTGSGSLIPDLASTLRALVARERGRIDAALSSIEKVRHEVYYVLANSSPVYAQSASRFLRAELLAAAGRPEEAIGWYEASASFFAFDAPNLAPSHLRRAELYEELGDDERARLHYARFLELWQEPDPELLHMVESARHALERLTAEPGDG</sequence>
<keyword evidence="1" id="KW-0677">Repeat</keyword>
<proteinExistence type="predicted"/>
<evidence type="ECO:0000313" key="5">
    <source>
        <dbReference type="Proteomes" id="UP000702544"/>
    </source>
</evidence>
<evidence type="ECO:0000256" key="3">
    <source>
        <dbReference type="SAM" id="Phobius"/>
    </source>
</evidence>
<dbReference type="SMART" id="SM00028">
    <property type="entry name" value="TPR"/>
    <property type="match status" value="5"/>
</dbReference>
<feature type="transmembrane region" description="Helical" evidence="3">
    <location>
        <begin position="46"/>
        <end position="68"/>
    </location>
</feature>
<evidence type="ECO:0000256" key="1">
    <source>
        <dbReference type="ARBA" id="ARBA00022737"/>
    </source>
</evidence>
<name>A0AAE5CDT0_9BACT</name>
<dbReference type="SUPFAM" id="SSF52964">
    <property type="entry name" value="TolB, N-terminal domain"/>
    <property type="match status" value="1"/>
</dbReference>
<dbReference type="EMBL" id="JAACAK010000130">
    <property type="protein sequence ID" value="NIR76514.1"/>
    <property type="molecule type" value="Genomic_DNA"/>
</dbReference>
<keyword evidence="2" id="KW-0802">TPR repeat</keyword>
<dbReference type="Pfam" id="PF13432">
    <property type="entry name" value="TPR_16"/>
    <property type="match status" value="3"/>
</dbReference>
<dbReference type="Pfam" id="PF13174">
    <property type="entry name" value="TPR_6"/>
    <property type="match status" value="1"/>
</dbReference>
<dbReference type="Proteomes" id="UP000702544">
    <property type="component" value="Unassembled WGS sequence"/>
</dbReference>